<sequence length="55" mass="6753">MDNYGQKGEKYHLEETIINNMKDNNKDRGVKVRVLRCNEMEEFYNIPKVWNKKYK</sequence>
<organism evidence="1">
    <name type="scientific">Orpheovirus IHUMI-LCC2</name>
    <dbReference type="NCBI Taxonomy" id="2023057"/>
    <lineage>
        <taxon>Viruses</taxon>
        <taxon>Varidnaviria</taxon>
        <taxon>Bamfordvirae</taxon>
        <taxon>Nucleocytoviricota</taxon>
        <taxon>Megaviricetes</taxon>
        <taxon>Pimascovirales</taxon>
        <taxon>Ocovirineae</taxon>
        <taxon>Orpheoviridae</taxon>
        <taxon>Alphaorpheovirus</taxon>
        <taxon>Alphaorpheovirus massiliense</taxon>
    </lineage>
</organism>
<dbReference type="EMBL" id="LT906555">
    <property type="protein sequence ID" value="SNW63079.1"/>
    <property type="molecule type" value="Genomic_DNA"/>
</dbReference>
<protein>
    <submittedName>
        <fullName evidence="1">Uncharacterized protein</fullName>
    </submittedName>
</protein>
<reference evidence="1" key="1">
    <citation type="submission" date="2017-08" db="EMBL/GenBank/DDBJ databases">
        <authorList>
            <consortium name="Urmite Genomes"/>
        </authorList>
    </citation>
    <scope>NUCLEOTIDE SEQUENCE [LARGE SCALE GENOMIC DNA]</scope>
    <source>
        <strain evidence="1">IHUMI-LCC2</strain>
    </source>
</reference>
<dbReference type="KEGG" id="vg:35381847"/>
<evidence type="ECO:0000313" key="2">
    <source>
        <dbReference type="Proteomes" id="UP000236316"/>
    </source>
</evidence>
<evidence type="ECO:0000313" key="1">
    <source>
        <dbReference type="EMBL" id="SNW63079.1"/>
    </source>
</evidence>
<accession>A0A2I2L6H9</accession>
<dbReference type="Proteomes" id="UP000236316">
    <property type="component" value="Segment"/>
</dbReference>
<proteinExistence type="predicted"/>
<dbReference type="GeneID" id="35381847"/>
<keyword evidence="2" id="KW-1185">Reference proteome</keyword>
<gene>
    <name evidence="1" type="ORF">ORPV_1175</name>
</gene>
<name>A0A2I2L6H9_9VIRU</name>
<dbReference type="RefSeq" id="YP_009449381.1">
    <property type="nucleotide sequence ID" value="NC_036594.1"/>
</dbReference>